<feature type="compositionally biased region" description="Polar residues" evidence="1">
    <location>
        <begin position="37"/>
        <end position="52"/>
    </location>
</feature>
<proteinExistence type="predicted"/>
<feature type="region of interest" description="Disordered" evidence="1">
    <location>
        <begin position="289"/>
        <end position="348"/>
    </location>
</feature>
<dbReference type="EMBL" id="JBCGBO010000003">
    <property type="protein sequence ID" value="KAK9216372.1"/>
    <property type="molecule type" value="Genomic_DNA"/>
</dbReference>
<feature type="region of interest" description="Disordered" evidence="1">
    <location>
        <begin position="1841"/>
        <end position="1897"/>
    </location>
</feature>
<feature type="region of interest" description="Disordered" evidence="1">
    <location>
        <begin position="1621"/>
        <end position="1647"/>
    </location>
</feature>
<accession>A0AAP0MPP5</accession>
<reference evidence="2 3" key="1">
    <citation type="submission" date="2024-05" db="EMBL/GenBank/DDBJ databases">
        <title>Haplotype-resolved chromosome-level genome assembly of Huyou (Citrus changshanensis).</title>
        <authorList>
            <person name="Miao C."/>
            <person name="Chen W."/>
            <person name="Wu Y."/>
            <person name="Wang L."/>
            <person name="Zhao S."/>
            <person name="Grierson D."/>
            <person name="Xu C."/>
            <person name="Chen K."/>
        </authorList>
    </citation>
    <scope>NUCLEOTIDE SEQUENCE [LARGE SCALE GENOMIC DNA]</scope>
    <source>
        <strain evidence="2">01-14</strain>
        <tissue evidence="2">Leaf</tissue>
    </source>
</reference>
<feature type="compositionally biased region" description="Basic and acidic residues" evidence="1">
    <location>
        <begin position="336"/>
        <end position="348"/>
    </location>
</feature>
<feature type="compositionally biased region" description="Polar residues" evidence="1">
    <location>
        <begin position="392"/>
        <end position="406"/>
    </location>
</feature>
<feature type="region of interest" description="Disordered" evidence="1">
    <location>
        <begin position="543"/>
        <end position="577"/>
    </location>
</feature>
<feature type="region of interest" description="Disordered" evidence="1">
    <location>
        <begin position="1189"/>
        <end position="1212"/>
    </location>
</feature>
<feature type="compositionally biased region" description="Basic residues" evidence="1">
    <location>
        <begin position="469"/>
        <end position="478"/>
    </location>
</feature>
<comment type="caution">
    <text evidence="2">The sequence shown here is derived from an EMBL/GenBank/DDBJ whole genome shotgun (WGS) entry which is preliminary data.</text>
</comment>
<evidence type="ECO:0000256" key="1">
    <source>
        <dbReference type="SAM" id="MobiDB-lite"/>
    </source>
</evidence>
<gene>
    <name evidence="2" type="ORF">WN944_008381</name>
</gene>
<name>A0AAP0MPP5_9ROSI</name>
<feature type="compositionally biased region" description="Basic and acidic residues" evidence="1">
    <location>
        <begin position="128"/>
        <end position="141"/>
    </location>
</feature>
<feature type="region of interest" description="Disordered" evidence="1">
    <location>
        <begin position="121"/>
        <end position="148"/>
    </location>
</feature>
<organism evidence="2 3">
    <name type="scientific">Citrus x changshan-huyou</name>
    <dbReference type="NCBI Taxonomy" id="2935761"/>
    <lineage>
        <taxon>Eukaryota</taxon>
        <taxon>Viridiplantae</taxon>
        <taxon>Streptophyta</taxon>
        <taxon>Embryophyta</taxon>
        <taxon>Tracheophyta</taxon>
        <taxon>Spermatophyta</taxon>
        <taxon>Magnoliopsida</taxon>
        <taxon>eudicotyledons</taxon>
        <taxon>Gunneridae</taxon>
        <taxon>Pentapetalae</taxon>
        <taxon>rosids</taxon>
        <taxon>malvids</taxon>
        <taxon>Sapindales</taxon>
        <taxon>Rutaceae</taxon>
        <taxon>Aurantioideae</taxon>
        <taxon>Citrus</taxon>
    </lineage>
</organism>
<sequence>MEYQSLTRKQLQALCKKHGVPANLSSSEMADRLSSILKGSQKITSQGESFGGNSRKKGKGNDSLPKTTKVVKKVRFSPENETFVYDVSGYKRGGRRRCTVKSVSETQIQATENDVVSSLPLGRKRAKRDVESQDAAKDEGSKMLSGKRITRSQTKLAGEACGSRNSDLEGASDFEAIQDTSKVFEIVKNVAVPGGPSRRTRRNTVMFTSTVSADVELETQQTIGQKGAFLTKRSSRRNVVDGAANSAQPDKVLRQTKPKVTKAQHSEISSGNPRRLRSINEIIKTRTNTLGKASAAESGTEEENVQLEEHSEGLVRHNSRGRSVVSQKGRVGSDGLPEREENRKLSRNNDLKGVSELEAFVEPSKEFEMVHNVFVPTGPSRRTRRNAVMLKSSNSANELSENYQTSRQKDISLTKNLRKSSRIASRAISTVTSSNADGKADDVGKVGQQKRRQEPILDEDGSLSERKPLTKRPLKRSARIASKMGFVEPAEPTNKAVRKKQNGRLKMPIKEQKALYSENLSASEHGRLAVAANYKNKVDGSYSKQVLQSSKKKREANGGEVGANKPHGSFEPSTVNSATEVVADTTLNLEETSISTLVKLPCVSSPSNRSDDSAEPLNFVDLERVNRAEEPSLGNNMNHWSDNVDDQSKEDDRVSVQEYWNLELGQAKTEDNVTTDRIENEEASCSERAYQVVSEKITNGGYEGNLLVGHSAIPISVEIGGKDTKKKEVSQLYIQDTREKENKVSEQRAHNVSKETGGDCMVELQDAAVSSSELVSEKIYDGTELVRGRNCSVDISAEDMSPNEDYAASKRIDGKSLNGEADVEQCADVAKEENLECALKVELQDKSDQKVVAPHVNVTAGTSLTEFISKESEVSDEKVVETMMNPVTCIEGVDNIKVEGSKFEDRNSDTEVIDDGPLVQVSDACLVQDEALEECNVFIQNERTEGDREAQSVAMKRKDFLDKAGNVDALVAVSLATPGKTCADELAEINDRAAIAFNKVIAADVEDHGERSNEFMGFVPQVDEVNFGDLVSCLKENVSDLERSASATSDNLLTTNSRAVEKSAGGTPEANSITQDWKQALQVKENLSTAELFDQQIAVNHVDKQEHHTHQAVSDEPICDNETLLQKNELSAFREEHIDCEIQKDECYASAELLLTDAAASSGSHIAELNGFKREYVSDDLKDVENIVVGSGSNQSGSRGNSTDQVHTEATKSTKTTAIENAGTIEPVTPCTGCESPTEKSNELTGTMLQQIFSSGLGWKVKNCKINEDHLHNEDFSNDAGRKEVADEDIGNFCSDMTFLFLEETEVTIGKRKPVDGFNPDSNARDSQEVVKDQMDKHESAAKEATFRDGICCSGLNQPLWGNKSKGPGVEAEEADGLHHLDDNVGTAEDFTKVTDSETSNVVSTSIAKTAGDCPATSPVTCSSNPQNKAIELNTESLLFTGRKVSSFWGPNEKCEVEYSAGALETTFKREDASDVKDDVMIMEQVAAQINEEQFSQHKTAEEALEPENMLVTVHGTSGEPVCDSEELDPEKELSAFNLEHIDCEIQQDTSYVSAEVLLIEASEASGSPFADLDGVDDPKNAENIAVDAGVFSCCGSRRISMDKVHKGANKTMNTQEVENVGTGQPVTPEKTCAGFENPDETSHDTSGKVLQQLFSSGSRWKESFCKINNGDVRNGDYNNDAGRTEMADQDIEDTEATIDKSKSAGGFSPVLDARDFWEAVKDQLDDHWVKDNVLIMEQEAAQITEEQIPENITAEDVSELDPNLCSDTHEPSCKGSEGETEQQNTLSIIHGTFENTNPTACTDTAAEDLLKLEINLLSPRPTSSEATTGRGNTLFAKKLKSSMRKQNKKSASIQRTPKPLIRDMKENLLSTKREKISNMTAEKTLSKRRALEDLRK</sequence>
<evidence type="ECO:0000313" key="2">
    <source>
        <dbReference type="EMBL" id="KAK9216372.1"/>
    </source>
</evidence>
<protein>
    <submittedName>
        <fullName evidence="2">Uncharacterized protein</fullName>
    </submittedName>
</protein>
<feature type="compositionally biased region" description="Low complexity" evidence="1">
    <location>
        <begin position="1190"/>
        <end position="1202"/>
    </location>
</feature>
<feature type="region of interest" description="Disordered" evidence="1">
    <location>
        <begin position="24"/>
        <end position="68"/>
    </location>
</feature>
<feature type="compositionally biased region" description="Basic and acidic residues" evidence="1">
    <location>
        <begin position="1861"/>
        <end position="1877"/>
    </location>
</feature>
<keyword evidence="3" id="KW-1185">Reference proteome</keyword>
<evidence type="ECO:0000313" key="3">
    <source>
        <dbReference type="Proteomes" id="UP001428341"/>
    </source>
</evidence>
<feature type="region of interest" description="Disordered" evidence="1">
    <location>
        <begin position="392"/>
        <end position="485"/>
    </location>
</feature>
<dbReference type="Proteomes" id="UP001428341">
    <property type="component" value="Unassembled WGS sequence"/>
</dbReference>